<comment type="caution">
    <text evidence="4">The sequence shown here is derived from an EMBL/GenBank/DDBJ whole genome shotgun (WGS) entry which is preliminary data.</text>
</comment>
<gene>
    <name evidence="4" type="ORF">Ga0061061_11651</name>
</gene>
<evidence type="ECO:0000259" key="3">
    <source>
        <dbReference type="Pfam" id="PF17482"/>
    </source>
</evidence>
<dbReference type="Proteomes" id="UP000182178">
    <property type="component" value="Unassembled WGS sequence"/>
</dbReference>
<sequence>MVAFNNIPGNILVPFFYAEINSGGSPYEGQSRLLLVGPKLAAGSATADVPAGPIGSQADANALFGAGSVLAAMYAKARRNAPFQPIWALPLADPAGTAAEGTIVCTAPGVTGVGVLEICGVRITLQVNAADNATTVGNSVRDAINAAGLPISATAATGTVTLTFRHVGTIGNDVLVRLLTDEPNILVGHATITQLSGGTGVPDLTNALANLGDDEFDWIASPYADAVSLNTVRDFLSDTSGRWSPTKQLYGHYLTVKFDTLSGLAALGDSRNDQHVSIMGSKLASSPPWEWAAALGGQCAMHLTDAPELSRPLQTLLLDGIKPPPSRADWWDIDDRQALYVDGISAARVGNDGLVRIDRVVTTYQETAAGAADATYRDIETMAQLMFSVRYIRTFVQNRHSRQALADDNPSNLQEITTPQDIRDTLVHAYSDLVALGVLEKADLFAQFVQVERDPNNATRVNAYLPVDVVNQLRVFAANVTTFLQYAA</sequence>
<evidence type="ECO:0000256" key="1">
    <source>
        <dbReference type="ARBA" id="ARBA00008005"/>
    </source>
</evidence>
<reference evidence="4 5" key="1">
    <citation type="submission" date="2015-08" db="EMBL/GenBank/DDBJ databases">
        <authorList>
            <person name="Varghese N."/>
        </authorList>
    </citation>
    <scope>NUCLEOTIDE SEQUENCE [LARGE SCALE GENOMIC DNA]</scope>
    <source>
        <strain evidence="4 5">DSM 18167</strain>
    </source>
</reference>
<feature type="domain" description="Tail sheath protein C-terminal" evidence="3">
    <location>
        <begin position="373"/>
        <end position="481"/>
    </location>
</feature>
<organism evidence="4 5">
    <name type="scientific">Chelatococcus sambhunathii</name>
    <dbReference type="NCBI Taxonomy" id="363953"/>
    <lineage>
        <taxon>Bacteria</taxon>
        <taxon>Pseudomonadati</taxon>
        <taxon>Pseudomonadota</taxon>
        <taxon>Alphaproteobacteria</taxon>
        <taxon>Hyphomicrobiales</taxon>
        <taxon>Chelatococcaceae</taxon>
        <taxon>Chelatococcus</taxon>
    </lineage>
</organism>
<comment type="similarity">
    <text evidence="1">Belongs to the myoviridae tail sheath protein family.</text>
</comment>
<name>A0ABP2A8T2_9HYPH</name>
<accession>A0ABP2A8T2</accession>
<dbReference type="Pfam" id="PF17482">
    <property type="entry name" value="Phage_sheath_1C"/>
    <property type="match status" value="1"/>
</dbReference>
<feature type="domain" description="Tail sheath protein subtilisin-like" evidence="2">
    <location>
        <begin position="197"/>
        <end position="363"/>
    </location>
</feature>
<dbReference type="Pfam" id="PF04984">
    <property type="entry name" value="Phage_sheath_1"/>
    <property type="match status" value="1"/>
</dbReference>
<keyword evidence="5" id="KW-1185">Reference proteome</keyword>
<proteinExistence type="inferred from homology"/>
<dbReference type="EMBL" id="CYHC01000016">
    <property type="protein sequence ID" value="CUA90916.1"/>
    <property type="molecule type" value="Genomic_DNA"/>
</dbReference>
<protein>
    <submittedName>
        <fullName evidence="4">Mu-like prophage tail sheath protein gpL</fullName>
    </submittedName>
</protein>
<evidence type="ECO:0000259" key="2">
    <source>
        <dbReference type="Pfam" id="PF04984"/>
    </source>
</evidence>
<evidence type="ECO:0000313" key="5">
    <source>
        <dbReference type="Proteomes" id="UP000182178"/>
    </source>
</evidence>
<dbReference type="RefSeq" id="WP_055460977.1">
    <property type="nucleotide sequence ID" value="NZ_CYHC01000016.1"/>
</dbReference>
<dbReference type="InterPro" id="IPR035089">
    <property type="entry name" value="Phage_sheath_subtilisin"/>
</dbReference>
<dbReference type="InterPro" id="IPR020287">
    <property type="entry name" value="Tail_sheath_C"/>
</dbReference>
<evidence type="ECO:0000313" key="4">
    <source>
        <dbReference type="EMBL" id="CUA90916.1"/>
    </source>
</evidence>